<feature type="signal peptide" evidence="1">
    <location>
        <begin position="1"/>
        <end position="25"/>
    </location>
</feature>
<comment type="caution">
    <text evidence="2">The sequence shown here is derived from an EMBL/GenBank/DDBJ whole genome shotgun (WGS) entry which is preliminary data.</text>
</comment>
<dbReference type="Proteomes" id="UP001203880">
    <property type="component" value="Unassembled WGS sequence"/>
</dbReference>
<dbReference type="SUPFAM" id="SSF48452">
    <property type="entry name" value="TPR-like"/>
    <property type="match status" value="1"/>
</dbReference>
<gene>
    <name evidence="2" type="primary">ybgF</name>
    <name evidence="1" type="synonym">cpoB</name>
    <name evidence="2" type="ORF">M3P21_10115</name>
</gene>
<keyword evidence="1" id="KW-0132">Cell division</keyword>
<sequence length="281" mass="29177" precursor="true">MRFGVIAFAATMLVGSGLSGTGALAQDQQTLADIRQELTVLNVEIQRLKREFSTTGAPQTQASGSTVLERVDAIEAELQRLTRLTEQLNQRVDGIVKDGTNRIGDLQFRLCELESGCDIATLPDSPTLGGDVTTPLVAAPAPEPATPEAGGTELAVGEQADFDAATKALEAEDYARAAELYTAFDTSYPGSPLAAQAHLNRGRALDGLGDTREAARAYLASFTNDSAGGTAPEALYQLGAALGRLGQNSQACVTLGEVGTRFPGADAVSAAQSEMTALGCN</sequence>
<comment type="subcellular location">
    <subcellularLocation>
        <location evidence="1">Periplasm</location>
    </subcellularLocation>
</comment>
<protein>
    <recommendedName>
        <fullName evidence="1">Cell division coordinator CpoB</fullName>
    </recommendedName>
</protein>
<evidence type="ECO:0000313" key="3">
    <source>
        <dbReference type="Proteomes" id="UP001203880"/>
    </source>
</evidence>
<keyword evidence="1" id="KW-0175">Coiled coil</keyword>
<feature type="coiled-coil region" evidence="1">
    <location>
        <begin position="24"/>
        <end position="91"/>
    </location>
</feature>
<dbReference type="NCBIfam" id="TIGR02795">
    <property type="entry name" value="tol_pal_ybgF"/>
    <property type="match status" value="1"/>
</dbReference>
<reference evidence="2" key="1">
    <citation type="submission" date="2022-05" db="EMBL/GenBank/DDBJ databases">
        <authorList>
            <person name="Park J.-S."/>
        </authorList>
    </citation>
    <scope>NUCLEOTIDE SEQUENCE</scope>
    <source>
        <strain evidence="2">2012CJ41-6</strain>
    </source>
</reference>
<proteinExistence type="inferred from homology"/>
<feature type="chain" id="PRO_5044940505" description="Cell division coordinator CpoB" evidence="1">
    <location>
        <begin position="26"/>
        <end position="281"/>
    </location>
</feature>
<comment type="similarity">
    <text evidence="1">Belongs to the CpoB family.</text>
</comment>
<keyword evidence="3" id="KW-1185">Reference proteome</keyword>
<keyword evidence="1" id="KW-0131">Cell cycle</keyword>
<accession>A0ABT0Q1Y3</accession>
<keyword evidence="1" id="KW-0574">Periplasm</keyword>
<keyword evidence="1" id="KW-0732">Signal</keyword>
<evidence type="ECO:0000256" key="1">
    <source>
        <dbReference type="HAMAP-Rule" id="MF_02066"/>
    </source>
</evidence>
<dbReference type="InterPro" id="IPR014162">
    <property type="entry name" value="CpoB_C"/>
</dbReference>
<comment type="function">
    <text evidence="1">Mediates coordination of peptidoglycan synthesis and outer membrane constriction during cell division.</text>
</comment>
<dbReference type="InterPro" id="IPR034706">
    <property type="entry name" value="CpoB"/>
</dbReference>
<dbReference type="RefSeq" id="WP_249709768.1">
    <property type="nucleotide sequence ID" value="NZ_JAMFMB010000010.1"/>
</dbReference>
<organism evidence="2 3">
    <name type="scientific">Ruegeria spongiae</name>
    <dbReference type="NCBI Taxonomy" id="2942209"/>
    <lineage>
        <taxon>Bacteria</taxon>
        <taxon>Pseudomonadati</taxon>
        <taxon>Pseudomonadota</taxon>
        <taxon>Alphaproteobacteria</taxon>
        <taxon>Rhodobacterales</taxon>
        <taxon>Roseobacteraceae</taxon>
        <taxon>Ruegeria</taxon>
    </lineage>
</organism>
<dbReference type="EMBL" id="JAMFMB010000010">
    <property type="protein sequence ID" value="MCL6283884.1"/>
    <property type="molecule type" value="Genomic_DNA"/>
</dbReference>
<evidence type="ECO:0000313" key="2">
    <source>
        <dbReference type="EMBL" id="MCL6283884.1"/>
    </source>
</evidence>
<name>A0ABT0Q1Y3_9RHOB</name>
<dbReference type="InterPro" id="IPR011990">
    <property type="entry name" value="TPR-like_helical_dom_sf"/>
</dbReference>
<dbReference type="Gene3D" id="1.25.40.10">
    <property type="entry name" value="Tetratricopeptide repeat domain"/>
    <property type="match status" value="1"/>
</dbReference>
<dbReference type="Pfam" id="PF13174">
    <property type="entry name" value="TPR_6"/>
    <property type="match status" value="1"/>
</dbReference>
<dbReference type="HAMAP" id="MF_02066">
    <property type="entry name" value="CpoB"/>
    <property type="match status" value="1"/>
</dbReference>
<dbReference type="InterPro" id="IPR019734">
    <property type="entry name" value="TPR_rpt"/>
</dbReference>